<evidence type="ECO:0000256" key="6">
    <source>
        <dbReference type="SAM" id="MobiDB-lite"/>
    </source>
</evidence>
<feature type="transmembrane region" description="Helical" evidence="7">
    <location>
        <begin position="378"/>
        <end position="398"/>
    </location>
</feature>
<dbReference type="AlphaFoldDB" id="A0A1R0H4Y5"/>
<feature type="non-terminal residue" evidence="8">
    <location>
        <position position="439"/>
    </location>
</feature>
<feature type="region of interest" description="Disordered" evidence="6">
    <location>
        <begin position="1"/>
        <end position="25"/>
    </location>
</feature>
<evidence type="ECO:0000256" key="5">
    <source>
        <dbReference type="ARBA" id="ARBA00023136"/>
    </source>
</evidence>
<keyword evidence="4 7" id="KW-1133">Transmembrane helix</keyword>
<keyword evidence="9" id="KW-1185">Reference proteome</keyword>
<dbReference type="EMBL" id="LSSL01000596">
    <property type="protein sequence ID" value="OLY84166.1"/>
    <property type="molecule type" value="Genomic_DNA"/>
</dbReference>
<comment type="similarity">
    <text evidence="2">Belongs to the membrane-bound acyltransferase family.</text>
</comment>
<dbReference type="GO" id="GO:0005783">
    <property type="term" value="C:endoplasmic reticulum"/>
    <property type="evidence" value="ECO:0007669"/>
    <property type="project" value="TreeGrafter"/>
</dbReference>
<dbReference type="STRING" id="133383.A0A1R0H4Y5"/>
<reference evidence="8 9" key="1">
    <citation type="journal article" date="2016" name="Mol. Biol. Evol.">
        <title>Genome-Wide Survey of Gut Fungi (Harpellales) Reveals the First Horizontally Transferred Ubiquitin Gene from a Mosquito Host.</title>
        <authorList>
            <person name="Wang Y."/>
            <person name="White M.M."/>
            <person name="Kvist S."/>
            <person name="Moncalvo J.M."/>
        </authorList>
    </citation>
    <scope>NUCLEOTIDE SEQUENCE [LARGE SCALE GENOMIC DNA]</scope>
    <source>
        <strain evidence="8 9">ALG-7-W6</strain>
    </source>
</reference>
<dbReference type="InterPro" id="IPR051085">
    <property type="entry name" value="MB_O-acyltransferase"/>
</dbReference>
<dbReference type="InterPro" id="IPR004299">
    <property type="entry name" value="MBOAT_fam"/>
</dbReference>
<feature type="transmembrane region" description="Helical" evidence="7">
    <location>
        <begin position="76"/>
        <end position="96"/>
    </location>
</feature>
<evidence type="ECO:0000256" key="2">
    <source>
        <dbReference type="ARBA" id="ARBA00010323"/>
    </source>
</evidence>
<proteinExistence type="inferred from homology"/>
<evidence type="ECO:0000256" key="7">
    <source>
        <dbReference type="SAM" id="Phobius"/>
    </source>
</evidence>
<feature type="transmembrane region" description="Helical" evidence="7">
    <location>
        <begin position="295"/>
        <end position="318"/>
    </location>
</feature>
<comment type="subcellular location">
    <subcellularLocation>
        <location evidence="1">Membrane</location>
        <topology evidence="1">Multi-pass membrane protein</topology>
    </subcellularLocation>
</comment>
<evidence type="ECO:0000313" key="9">
    <source>
        <dbReference type="Proteomes" id="UP000187455"/>
    </source>
</evidence>
<accession>A0A1R0H4Y5</accession>
<dbReference type="PANTHER" id="PTHR13285:SF18">
    <property type="entry name" value="PROTEIN-CYSTEINE N-PALMITOYLTRANSFERASE RASP"/>
    <property type="match status" value="1"/>
</dbReference>
<keyword evidence="5 7" id="KW-0472">Membrane</keyword>
<feature type="transmembrane region" description="Helical" evidence="7">
    <location>
        <begin position="147"/>
        <end position="177"/>
    </location>
</feature>
<feature type="transmembrane region" description="Helical" evidence="7">
    <location>
        <begin position="36"/>
        <end position="56"/>
    </location>
</feature>
<feature type="transmembrane region" description="Helical" evidence="7">
    <location>
        <begin position="339"/>
        <end position="358"/>
    </location>
</feature>
<keyword evidence="3 7" id="KW-0812">Transmembrane</keyword>
<name>A0A1R0H4Y5_9FUNG</name>
<evidence type="ECO:0000313" key="8">
    <source>
        <dbReference type="EMBL" id="OLY84166.1"/>
    </source>
</evidence>
<evidence type="ECO:0000256" key="4">
    <source>
        <dbReference type="ARBA" id="ARBA00022989"/>
    </source>
</evidence>
<dbReference type="Pfam" id="PF03062">
    <property type="entry name" value="MBOAT"/>
    <property type="match status" value="1"/>
</dbReference>
<organism evidence="8 9">
    <name type="scientific">Smittium mucronatum</name>
    <dbReference type="NCBI Taxonomy" id="133383"/>
    <lineage>
        <taxon>Eukaryota</taxon>
        <taxon>Fungi</taxon>
        <taxon>Fungi incertae sedis</taxon>
        <taxon>Zoopagomycota</taxon>
        <taxon>Kickxellomycotina</taxon>
        <taxon>Harpellomycetes</taxon>
        <taxon>Harpellales</taxon>
        <taxon>Legeriomycetaceae</taxon>
        <taxon>Smittium</taxon>
    </lineage>
</organism>
<dbReference type="GO" id="GO:0016020">
    <property type="term" value="C:membrane"/>
    <property type="evidence" value="ECO:0007669"/>
    <property type="project" value="UniProtKB-SubCell"/>
</dbReference>
<dbReference type="GO" id="GO:0016746">
    <property type="term" value="F:acyltransferase activity"/>
    <property type="evidence" value="ECO:0007669"/>
    <property type="project" value="TreeGrafter"/>
</dbReference>
<sequence length="439" mass="51297">MDLLRDTPVPGFSLNRPNKKSLPIPEPPRTQTVEYYCYYVITVVTVSYMIYVGYVVSSQKTFLDPLYKFDLSDNQWSNFRSNLPILIIVMGLFVAINRFTILYNNNPTGNSLYARLSGQPDSYSRPEKDVYVSNKPFNLRADNQMMIVGMAIFSTIFLCVVFGFSIIFIMLIISLNYYLAVHVFAGTKFGYFGIFSFNMGVLFMNEIYRGYSFGSISPSMAWMDNHRGIFTRWDVTFNITMLRMVSFGLDYHWKVLQTPILGEKKMLVLASQSKLTEKQRLEYSRFDADYNFLNYFVYLTYVPLYMTGPIITYNDFVYQIKTKHTSSQISISPRYIATYFARLLFSFLTMETMLHVVHPVAISEARAFTSLSPLQISLVGYFYLTFIWLKLLLIWRLARAFTLLDGLFVIENMGRCMSNNYSLSDFWKEWHRSYNRFLV</sequence>
<evidence type="ECO:0000256" key="1">
    <source>
        <dbReference type="ARBA" id="ARBA00004141"/>
    </source>
</evidence>
<protein>
    <submittedName>
        <fullName evidence="8">Glycerol uptake protein 1</fullName>
    </submittedName>
</protein>
<dbReference type="Proteomes" id="UP000187455">
    <property type="component" value="Unassembled WGS sequence"/>
</dbReference>
<dbReference type="OrthoDB" id="420606at2759"/>
<dbReference type="PANTHER" id="PTHR13285">
    <property type="entry name" value="ACYLTRANSFERASE"/>
    <property type="match status" value="1"/>
</dbReference>
<gene>
    <name evidence="8" type="ORF">AYI68_g1675</name>
</gene>
<evidence type="ECO:0000256" key="3">
    <source>
        <dbReference type="ARBA" id="ARBA00022692"/>
    </source>
</evidence>
<comment type="caution">
    <text evidence="8">The sequence shown here is derived from an EMBL/GenBank/DDBJ whole genome shotgun (WGS) entry which is preliminary data.</text>
</comment>